<dbReference type="Gene3D" id="3.40.30.10">
    <property type="entry name" value="Glutaredoxin"/>
    <property type="match status" value="1"/>
</dbReference>
<comment type="caution">
    <text evidence="7">The sequence shown here is derived from an EMBL/GenBank/DDBJ whole genome shotgun (WGS) entry which is preliminary data.</text>
</comment>
<evidence type="ECO:0000256" key="1">
    <source>
        <dbReference type="ARBA" id="ARBA00004196"/>
    </source>
</evidence>
<feature type="domain" description="Thioredoxin" evidence="6">
    <location>
        <begin position="309"/>
        <end position="443"/>
    </location>
</feature>
<evidence type="ECO:0000256" key="3">
    <source>
        <dbReference type="ARBA" id="ARBA00023157"/>
    </source>
</evidence>
<dbReference type="RefSeq" id="WP_187585680.1">
    <property type="nucleotide sequence ID" value="NZ_JACLHY010000014.1"/>
</dbReference>
<dbReference type="Pfam" id="PF00578">
    <property type="entry name" value="AhpC-TSA"/>
    <property type="match status" value="1"/>
</dbReference>
<evidence type="ECO:0000256" key="5">
    <source>
        <dbReference type="SAM" id="SignalP"/>
    </source>
</evidence>
<proteinExistence type="predicted"/>
<dbReference type="PROSITE" id="PS51352">
    <property type="entry name" value="THIOREDOXIN_2"/>
    <property type="match status" value="1"/>
</dbReference>
<evidence type="ECO:0000259" key="6">
    <source>
        <dbReference type="PROSITE" id="PS51352"/>
    </source>
</evidence>
<dbReference type="EMBL" id="JACLHY010000014">
    <property type="protein sequence ID" value="MBC8769126.1"/>
    <property type="molecule type" value="Genomic_DNA"/>
</dbReference>
<keyword evidence="4" id="KW-0676">Redox-active center</keyword>
<dbReference type="Proteomes" id="UP000618952">
    <property type="component" value="Unassembled WGS sequence"/>
</dbReference>
<keyword evidence="8" id="KW-1185">Reference proteome</keyword>
<dbReference type="SUPFAM" id="SSF52833">
    <property type="entry name" value="Thioredoxin-like"/>
    <property type="match status" value="1"/>
</dbReference>
<dbReference type="InterPro" id="IPR000866">
    <property type="entry name" value="AhpC/TSA"/>
</dbReference>
<name>A0ABR7QPM0_9FLAO</name>
<accession>A0ABR7QPM0</accession>
<keyword evidence="5" id="KW-0732">Signal</keyword>
<reference evidence="7 8" key="1">
    <citation type="submission" date="2020-08" db="EMBL/GenBank/DDBJ databases">
        <title>Arenibacter gaetbuli sp. nov., isolated from a sand dune.</title>
        <authorList>
            <person name="Park S."/>
            <person name="Yoon J.-H."/>
        </authorList>
    </citation>
    <scope>NUCLEOTIDE SEQUENCE [LARGE SCALE GENOMIC DNA]</scope>
    <source>
        <strain evidence="7 8">BSSL-BM3</strain>
    </source>
</reference>
<dbReference type="InterPro" id="IPR050553">
    <property type="entry name" value="Thioredoxin_ResA/DsbE_sf"/>
</dbReference>
<keyword evidence="2" id="KW-0201">Cytochrome c-type biogenesis</keyword>
<dbReference type="PANTHER" id="PTHR42852:SF6">
    <property type="entry name" value="THIOL:DISULFIDE INTERCHANGE PROTEIN DSBE"/>
    <property type="match status" value="1"/>
</dbReference>
<dbReference type="InterPro" id="IPR013766">
    <property type="entry name" value="Thioredoxin_domain"/>
</dbReference>
<sequence length="443" mass="50872">MLLKNILLLFTLSFTFILEAQHTISGNLSPAEDYKWLIAYKLNPDHQNYIADTAVENGAFSLSIPANAKTGMYRLVYAVPQEEFYFDVIYNGKEDIILSFDSQKGLFFISSKENSLYTKYFKEVHELEKQIVQYYSNGNKDRNIIKELFKKLATVQKSYETQSAGMISGHFISANSPYIPAGFVDVETYVQQKKQHYFDALDFQDTMILGSGFLTDKVVNYVFTALPPQQLSVEEKEVIMKNNVKELASVLENVSATNKVQLFNRLWTQATSNNYNNLADDIYGNYLKNLATETNKADILNNIETHNRLRFGAKAPEISWNEGSTVKKLTDLSRAKYYVVVFWSSTCSHCLQQLPELHKRIKDISGVKVLAIGLEDDDETWKKESTKLPAFIHGIALGKWESPYTTLYNIHQTPTYYILDREKRIVANPENYEEVVKFLKEDK</sequence>
<organism evidence="7 8">
    <name type="scientific">Arenibacter arenosicollis</name>
    <dbReference type="NCBI Taxonomy" id="2762274"/>
    <lineage>
        <taxon>Bacteria</taxon>
        <taxon>Pseudomonadati</taxon>
        <taxon>Bacteroidota</taxon>
        <taxon>Flavobacteriia</taxon>
        <taxon>Flavobacteriales</taxon>
        <taxon>Flavobacteriaceae</taxon>
        <taxon>Arenibacter</taxon>
    </lineage>
</organism>
<evidence type="ECO:0000256" key="4">
    <source>
        <dbReference type="ARBA" id="ARBA00023284"/>
    </source>
</evidence>
<feature type="chain" id="PRO_5045679736" evidence="5">
    <location>
        <begin position="21"/>
        <end position="443"/>
    </location>
</feature>
<evidence type="ECO:0000313" key="8">
    <source>
        <dbReference type="Proteomes" id="UP000618952"/>
    </source>
</evidence>
<keyword evidence="3" id="KW-1015">Disulfide bond</keyword>
<dbReference type="InterPro" id="IPR036249">
    <property type="entry name" value="Thioredoxin-like_sf"/>
</dbReference>
<feature type="signal peptide" evidence="5">
    <location>
        <begin position="1"/>
        <end position="20"/>
    </location>
</feature>
<evidence type="ECO:0000256" key="2">
    <source>
        <dbReference type="ARBA" id="ARBA00022748"/>
    </source>
</evidence>
<dbReference type="CDD" id="cd02966">
    <property type="entry name" value="TlpA_like_family"/>
    <property type="match status" value="1"/>
</dbReference>
<dbReference type="PANTHER" id="PTHR42852">
    <property type="entry name" value="THIOL:DISULFIDE INTERCHANGE PROTEIN DSBE"/>
    <property type="match status" value="1"/>
</dbReference>
<evidence type="ECO:0000313" key="7">
    <source>
        <dbReference type="EMBL" id="MBC8769126.1"/>
    </source>
</evidence>
<protein>
    <submittedName>
        <fullName evidence="7">AhpC/TSA family protein</fullName>
    </submittedName>
</protein>
<gene>
    <name evidence="7" type="ORF">H4O18_14090</name>
</gene>
<comment type="subcellular location">
    <subcellularLocation>
        <location evidence="1">Cell envelope</location>
    </subcellularLocation>
</comment>